<feature type="compositionally biased region" description="Polar residues" evidence="1">
    <location>
        <begin position="1"/>
        <end position="11"/>
    </location>
</feature>
<reference evidence="2" key="1">
    <citation type="journal article" date="2018" name="Genome Res.">
        <title>The genomic architecture and molecular evolution of ant odorant receptors.</title>
        <authorList>
            <person name="McKenzie S.K."/>
            <person name="Kronauer D.J.C."/>
        </authorList>
    </citation>
    <scope>NUCLEOTIDE SEQUENCE [LARGE SCALE GENOMIC DNA]</scope>
    <source>
        <strain evidence="2">Clonal line C1</strain>
    </source>
</reference>
<feature type="compositionally biased region" description="Acidic residues" evidence="1">
    <location>
        <begin position="35"/>
        <end position="47"/>
    </location>
</feature>
<dbReference type="EMBL" id="QOIP01000008">
    <property type="protein sequence ID" value="RLU19243.1"/>
    <property type="molecule type" value="Genomic_DNA"/>
</dbReference>
<feature type="region of interest" description="Disordered" evidence="1">
    <location>
        <begin position="1"/>
        <end position="74"/>
    </location>
</feature>
<evidence type="ECO:0000313" key="2">
    <source>
        <dbReference type="EMBL" id="RLU19243.1"/>
    </source>
</evidence>
<name>A0A3L8DGD7_OOCBI</name>
<organism evidence="2">
    <name type="scientific">Ooceraea biroi</name>
    <name type="common">Clonal raider ant</name>
    <name type="synonym">Cerapachys biroi</name>
    <dbReference type="NCBI Taxonomy" id="2015173"/>
    <lineage>
        <taxon>Eukaryota</taxon>
        <taxon>Metazoa</taxon>
        <taxon>Ecdysozoa</taxon>
        <taxon>Arthropoda</taxon>
        <taxon>Hexapoda</taxon>
        <taxon>Insecta</taxon>
        <taxon>Pterygota</taxon>
        <taxon>Neoptera</taxon>
        <taxon>Endopterygota</taxon>
        <taxon>Hymenoptera</taxon>
        <taxon>Apocrita</taxon>
        <taxon>Aculeata</taxon>
        <taxon>Formicoidea</taxon>
        <taxon>Formicidae</taxon>
        <taxon>Dorylinae</taxon>
        <taxon>Ooceraea</taxon>
    </lineage>
</organism>
<dbReference type="AlphaFoldDB" id="A0A3L8DGD7"/>
<accession>A0A3L8DGD7</accession>
<evidence type="ECO:0000256" key="1">
    <source>
        <dbReference type="SAM" id="MobiDB-lite"/>
    </source>
</evidence>
<proteinExistence type="predicted"/>
<protein>
    <submittedName>
        <fullName evidence="2">Uncharacterized protein</fullName>
    </submittedName>
</protein>
<feature type="compositionally biased region" description="Basic and acidic residues" evidence="1">
    <location>
        <begin position="48"/>
        <end position="74"/>
    </location>
</feature>
<comment type="caution">
    <text evidence="2">The sequence shown here is derived from an EMBL/GenBank/DDBJ whole genome shotgun (WGS) entry which is preliminary data.</text>
</comment>
<gene>
    <name evidence="2" type="ORF">DMN91_007800</name>
</gene>
<dbReference type="Proteomes" id="UP000279307">
    <property type="component" value="Chromosome 8"/>
</dbReference>
<reference evidence="2" key="2">
    <citation type="submission" date="2018-07" db="EMBL/GenBank/DDBJ databases">
        <authorList>
            <person name="Mckenzie S.K."/>
            <person name="Kronauer D.J.C."/>
        </authorList>
    </citation>
    <scope>NUCLEOTIDE SEQUENCE</scope>
    <source>
        <strain evidence="2">Clonal line C1</strain>
    </source>
</reference>
<sequence length="121" mass="13623">MWESGYSSKSSVGIGKYQWEEATGEEEGDNRGKVDEEEEREEETTEGDEGREGESMIRTDEDAEDKAGEDTRQKDRGMALVFLRAVRFLMPAQMLPYSRLQRSPATGVALLVSRVLLTEVT</sequence>